<dbReference type="InterPro" id="IPR053240">
    <property type="entry name" value="VTT_domain"/>
</dbReference>
<dbReference type="Proteomes" id="UP001485043">
    <property type="component" value="Unassembled WGS sequence"/>
</dbReference>
<comment type="caution">
    <text evidence="3">The sequence shown here is derived from an EMBL/GenBank/DDBJ whole genome shotgun (WGS) entry which is preliminary data.</text>
</comment>
<keyword evidence="1" id="KW-0472">Membrane</keyword>
<feature type="transmembrane region" description="Helical" evidence="1">
    <location>
        <begin position="127"/>
        <end position="148"/>
    </location>
</feature>
<dbReference type="AlphaFoldDB" id="A0AAW1TK84"/>
<feature type="transmembrane region" description="Helical" evidence="1">
    <location>
        <begin position="160"/>
        <end position="183"/>
    </location>
</feature>
<dbReference type="PANTHER" id="PTHR46826">
    <property type="match status" value="1"/>
</dbReference>
<evidence type="ECO:0000256" key="1">
    <source>
        <dbReference type="SAM" id="Phobius"/>
    </source>
</evidence>
<organism evidence="3 4">
    <name type="scientific">Apatococcus fuscideae</name>
    <dbReference type="NCBI Taxonomy" id="2026836"/>
    <lineage>
        <taxon>Eukaryota</taxon>
        <taxon>Viridiplantae</taxon>
        <taxon>Chlorophyta</taxon>
        <taxon>core chlorophytes</taxon>
        <taxon>Trebouxiophyceae</taxon>
        <taxon>Chlorellales</taxon>
        <taxon>Chlorellaceae</taxon>
        <taxon>Apatococcus</taxon>
    </lineage>
</organism>
<protein>
    <recommendedName>
        <fullName evidence="2">VTT domain-containing protein</fullName>
    </recommendedName>
</protein>
<evidence type="ECO:0000259" key="2">
    <source>
        <dbReference type="Pfam" id="PF09335"/>
    </source>
</evidence>
<keyword evidence="4" id="KW-1185">Reference proteome</keyword>
<feature type="domain" description="VTT" evidence="2">
    <location>
        <begin position="149"/>
        <end position="284"/>
    </location>
</feature>
<feature type="transmembrane region" description="Helical" evidence="1">
    <location>
        <begin position="262"/>
        <end position="283"/>
    </location>
</feature>
<gene>
    <name evidence="3" type="ORF">WJX84_000723</name>
</gene>
<dbReference type="Pfam" id="PF09335">
    <property type="entry name" value="VTT_dom"/>
    <property type="match status" value="1"/>
</dbReference>
<name>A0AAW1TK84_9CHLO</name>
<reference evidence="3 4" key="1">
    <citation type="journal article" date="2024" name="Nat. Commun.">
        <title>Phylogenomics reveals the evolutionary origins of lichenization in chlorophyte algae.</title>
        <authorList>
            <person name="Puginier C."/>
            <person name="Libourel C."/>
            <person name="Otte J."/>
            <person name="Skaloud P."/>
            <person name="Haon M."/>
            <person name="Grisel S."/>
            <person name="Petersen M."/>
            <person name="Berrin J.G."/>
            <person name="Delaux P.M."/>
            <person name="Dal Grande F."/>
            <person name="Keller J."/>
        </authorList>
    </citation>
    <scope>NUCLEOTIDE SEQUENCE [LARGE SCALE GENOMIC DNA]</scope>
    <source>
        <strain evidence="3 4">SAG 2523</strain>
    </source>
</reference>
<evidence type="ECO:0000313" key="4">
    <source>
        <dbReference type="Proteomes" id="UP001485043"/>
    </source>
</evidence>
<proteinExistence type="predicted"/>
<dbReference type="PANTHER" id="PTHR46826:SF1">
    <property type="entry name" value="TVP38_TMEM64 FAMILY MEMBRANE PROTEIN YDJX"/>
    <property type="match status" value="1"/>
</dbReference>
<dbReference type="InterPro" id="IPR032816">
    <property type="entry name" value="VTT_dom"/>
</dbReference>
<dbReference type="EMBL" id="JALJOV010000005">
    <property type="protein sequence ID" value="KAK9868933.1"/>
    <property type="molecule type" value="Genomic_DNA"/>
</dbReference>
<keyword evidence="1" id="KW-1133">Transmembrane helix</keyword>
<accession>A0AAW1TK84</accession>
<evidence type="ECO:0000313" key="3">
    <source>
        <dbReference type="EMBL" id="KAK9868933.1"/>
    </source>
</evidence>
<keyword evidence="1" id="KW-0812">Transmembrane</keyword>
<dbReference type="PROSITE" id="PS51257">
    <property type="entry name" value="PROKAR_LIPOPROTEIN"/>
    <property type="match status" value="1"/>
</dbReference>
<feature type="transmembrane region" description="Helical" evidence="1">
    <location>
        <begin position="315"/>
        <end position="332"/>
    </location>
</feature>
<sequence length="346" mass="37135">MLRRQQFVASPFPHLVSSCEITPVRHLLNARKPFPYPPSSDVQAPQVLAEQKPRWRQLKYLKRPRLQLYRITSRGGTSKTEPCLRQCAAFQLVAVAALLALLTPDAASAEGLIPVGLFQSWLTEIEVLGPWGPVIFVLSVAAGEMVPLLPTQPLAIAGGLLFGAVRGTFFVLIGTTIAAVAAFSFSRGIGQQLAARVVQKELGEDAAAAPSEDILSRFQGLKEAVEQGNPWQQFTAIVFLRLTPVVPFSASNYLLGLTPVELAPFAAGTLSGMAVWCSVYGTLGGAGRSLLRKGTSLDALLSDLLSQAELYAEEAGVALAVVAVVAGSIWWLRRQSNNSSQADHHK</sequence>